<dbReference type="InterPro" id="IPR029058">
    <property type="entry name" value="AB_hydrolase_fold"/>
</dbReference>
<name>A0A7W7H4U9_9ACTN</name>
<dbReference type="InterPro" id="IPR050471">
    <property type="entry name" value="AB_hydrolase"/>
</dbReference>
<evidence type="ECO:0000313" key="2">
    <source>
        <dbReference type="EMBL" id="MBB4743948.1"/>
    </source>
</evidence>
<protein>
    <submittedName>
        <fullName evidence="2">Pimeloyl-ACP methyl ester carboxylesterase</fullName>
    </submittedName>
</protein>
<dbReference type="AlphaFoldDB" id="A0A7W7H4U9"/>
<dbReference type="Pfam" id="PF00561">
    <property type="entry name" value="Abhydrolase_1"/>
    <property type="match status" value="1"/>
</dbReference>
<dbReference type="InterPro" id="IPR000073">
    <property type="entry name" value="AB_hydrolase_1"/>
</dbReference>
<reference evidence="2 3" key="1">
    <citation type="submission" date="2020-08" db="EMBL/GenBank/DDBJ databases">
        <title>Sequencing the genomes of 1000 actinobacteria strains.</title>
        <authorList>
            <person name="Klenk H.-P."/>
        </authorList>
    </citation>
    <scope>NUCLEOTIDE SEQUENCE [LARGE SCALE GENOMIC DNA]</scope>
    <source>
        <strain evidence="2 3">DSM 45809</strain>
    </source>
</reference>
<comment type="caution">
    <text evidence="2">The sequence shown here is derived from an EMBL/GenBank/DDBJ whole genome shotgun (WGS) entry which is preliminary data.</text>
</comment>
<dbReference type="SUPFAM" id="SSF53474">
    <property type="entry name" value="alpha/beta-Hydrolases"/>
    <property type="match status" value="1"/>
</dbReference>
<sequence>MFAYAVREFEGPQTMTQYARNGEIRIAVEDLGGAGGHPLLLVMGLGTSRFWWPDGLAAELVRRGFHVAAYDQRDAGQSTHLPAARHTGPPVAALLRRSPSAYTAEDLTDDAIAVLDAFGWQRAHLFGHSMGGLVAQRIAIRHPGRVLSLTSSAAVPSDARGLRVLRYLHVAPLVKFARLHYPATPEGDLGLAVALARILAASGQRITEDDVRDLVAKEAAHQVTSFRDAKAQSRQIGAAWSGGPLRRITAPALVLHGAQDPLVRPGAARDIAAAVPSARLRIVPDAGHFLSRDLWSVYADEVHALAGRLPTRPTG</sequence>
<evidence type="ECO:0000313" key="3">
    <source>
        <dbReference type="Proteomes" id="UP000546162"/>
    </source>
</evidence>
<dbReference type="GO" id="GO:0004806">
    <property type="term" value="F:triacylglycerol lipase activity"/>
    <property type="evidence" value="ECO:0007669"/>
    <property type="project" value="TreeGrafter"/>
</dbReference>
<dbReference type="RefSeq" id="WP_239177309.1">
    <property type="nucleotide sequence ID" value="NZ_BAABFG010000005.1"/>
</dbReference>
<dbReference type="PANTHER" id="PTHR43433:SF5">
    <property type="entry name" value="AB HYDROLASE-1 DOMAIN-CONTAINING PROTEIN"/>
    <property type="match status" value="1"/>
</dbReference>
<organism evidence="2 3">
    <name type="scientific">Actinoplanes octamycinicus</name>
    <dbReference type="NCBI Taxonomy" id="135948"/>
    <lineage>
        <taxon>Bacteria</taxon>
        <taxon>Bacillati</taxon>
        <taxon>Actinomycetota</taxon>
        <taxon>Actinomycetes</taxon>
        <taxon>Micromonosporales</taxon>
        <taxon>Micromonosporaceae</taxon>
        <taxon>Actinoplanes</taxon>
    </lineage>
</organism>
<dbReference type="GO" id="GO:0046503">
    <property type="term" value="P:glycerolipid catabolic process"/>
    <property type="evidence" value="ECO:0007669"/>
    <property type="project" value="TreeGrafter"/>
</dbReference>
<proteinExistence type="predicted"/>
<dbReference type="EMBL" id="JACHNB010000001">
    <property type="protein sequence ID" value="MBB4743948.1"/>
    <property type="molecule type" value="Genomic_DNA"/>
</dbReference>
<evidence type="ECO:0000259" key="1">
    <source>
        <dbReference type="Pfam" id="PF00561"/>
    </source>
</evidence>
<gene>
    <name evidence="2" type="ORF">BJY16_007407</name>
</gene>
<dbReference type="Proteomes" id="UP000546162">
    <property type="component" value="Unassembled WGS sequence"/>
</dbReference>
<dbReference type="Gene3D" id="3.40.50.1820">
    <property type="entry name" value="alpha/beta hydrolase"/>
    <property type="match status" value="1"/>
</dbReference>
<feature type="domain" description="AB hydrolase-1" evidence="1">
    <location>
        <begin position="38"/>
        <end position="290"/>
    </location>
</feature>
<keyword evidence="3" id="KW-1185">Reference proteome</keyword>
<dbReference type="PANTHER" id="PTHR43433">
    <property type="entry name" value="HYDROLASE, ALPHA/BETA FOLD FAMILY PROTEIN"/>
    <property type="match status" value="1"/>
</dbReference>
<accession>A0A7W7H4U9</accession>